<dbReference type="RefSeq" id="XP_020902909.1">
    <property type="nucleotide sequence ID" value="XM_021047250.2"/>
</dbReference>
<dbReference type="Pfam" id="PF14388">
    <property type="entry name" value="DUF4419"/>
    <property type="match status" value="1"/>
</dbReference>
<dbReference type="EnsemblMetazoa" id="XM_021047250.2">
    <property type="protein sequence ID" value="XP_020902909.1"/>
    <property type="gene ID" value="LOC110241393"/>
</dbReference>
<feature type="compositionally biased region" description="Basic and acidic residues" evidence="1">
    <location>
        <begin position="412"/>
        <end position="421"/>
    </location>
</feature>
<organism evidence="2 3">
    <name type="scientific">Exaiptasia diaphana</name>
    <name type="common">Tropical sea anemone</name>
    <name type="synonym">Aiptasia pulchella</name>
    <dbReference type="NCBI Taxonomy" id="2652724"/>
    <lineage>
        <taxon>Eukaryota</taxon>
        <taxon>Metazoa</taxon>
        <taxon>Cnidaria</taxon>
        <taxon>Anthozoa</taxon>
        <taxon>Hexacorallia</taxon>
        <taxon>Actiniaria</taxon>
        <taxon>Aiptasiidae</taxon>
        <taxon>Exaiptasia</taxon>
    </lineage>
</organism>
<sequence>MAGEVKGDLTFKHIVLSNDRPAPTDPQKIFADWNHAESSRHNSTGTLTRTDALSVLGYNVKEYETKKQRETQKFAKYGWKYREVVQDRRAVLGSSDKVYSKHNVGFFESVQMAYNNHYNLGTSADDWWFCVIRRIAVAIDLNCRNPNVRKTFVDHEGKKNLEVEVPDWPLTEVNYSSFFDEISKLISANVKVPNYVDTMTADFSTTTAVQKMVSQITLMSSVQEFFAYSLCGGCGCGIPAIEMLGCEEDWQKLLPKLRSLKKVLEPINEDLQLTDQWWALAEKIFTKLLETYRGSPDREWWSHIMTYNEPFGSGGYIAGIIPGYSGWVVEFLEGKVGHDLYEFSSGLVAVPMKVVDIGRGIDTMTAIAAGMVGFTVHEAIGNNRPSIRPFQGWALMLPPNSIFYKEICREEKESTKASKPDAKKKRLLKRLSK</sequence>
<dbReference type="PANTHER" id="PTHR31252">
    <property type="entry name" value="DUF4419 DOMAIN-CONTAINING PROTEIN"/>
    <property type="match status" value="1"/>
</dbReference>
<protein>
    <submittedName>
        <fullName evidence="2">Uncharacterized protein</fullName>
    </submittedName>
</protein>
<proteinExistence type="predicted"/>
<feature type="region of interest" description="Disordered" evidence="1">
    <location>
        <begin position="412"/>
        <end position="433"/>
    </location>
</feature>
<keyword evidence="3" id="KW-1185">Reference proteome</keyword>
<dbReference type="InterPro" id="IPR025533">
    <property type="entry name" value="DUF4419"/>
</dbReference>
<feature type="compositionally biased region" description="Basic residues" evidence="1">
    <location>
        <begin position="422"/>
        <end position="433"/>
    </location>
</feature>
<dbReference type="OrthoDB" id="9987685at2759"/>
<evidence type="ECO:0000313" key="2">
    <source>
        <dbReference type="EnsemblMetazoa" id="XP_020902909.1"/>
    </source>
</evidence>
<dbReference type="PANTHER" id="PTHR31252:SF11">
    <property type="entry name" value="DUF4419 DOMAIN-CONTAINING PROTEIN"/>
    <property type="match status" value="1"/>
</dbReference>
<dbReference type="AlphaFoldDB" id="A0A913XDA8"/>
<evidence type="ECO:0000313" key="3">
    <source>
        <dbReference type="Proteomes" id="UP000887567"/>
    </source>
</evidence>
<dbReference type="GeneID" id="110241393"/>
<name>A0A913XDA8_EXADI</name>
<dbReference type="Proteomes" id="UP000887567">
    <property type="component" value="Unplaced"/>
</dbReference>
<dbReference type="KEGG" id="epa:110241393"/>
<reference evidence="2" key="1">
    <citation type="submission" date="2022-11" db="UniProtKB">
        <authorList>
            <consortium name="EnsemblMetazoa"/>
        </authorList>
    </citation>
    <scope>IDENTIFICATION</scope>
</reference>
<evidence type="ECO:0000256" key="1">
    <source>
        <dbReference type="SAM" id="MobiDB-lite"/>
    </source>
</evidence>
<accession>A0A913XDA8</accession>
<dbReference type="OMA" id="TKAYFEY"/>